<proteinExistence type="predicted"/>
<evidence type="ECO:0000313" key="1">
    <source>
        <dbReference type="EMBL" id="GFS36149.1"/>
    </source>
</evidence>
<evidence type="ECO:0000313" key="2">
    <source>
        <dbReference type="Proteomes" id="UP000585474"/>
    </source>
</evidence>
<comment type="caution">
    <text evidence="1">The sequence shown here is derived from an EMBL/GenBank/DDBJ whole genome shotgun (WGS) entry which is preliminary data.</text>
</comment>
<name>A0A7J0DJ22_9ERIC</name>
<sequence length="392" mass="43390">MLEGNHYLRLRKPNQPQARLVTDSPDKDQYLNNFIWVSGQWEFPAGEPDSFSIPRHRGYVLIGFNSCFWRRSDRCSAAISIVNKCGRSRKVFDLLSYVFLYWYTIPLRATRQGHPILPPLQIHGLGLRPRSSLSDEVSDLFEGDEGLDIEAEVEDGEEVDQVPTAAPLIVEHFYSRRGSSSSRSQGNEEIMAPKVRTLGKGQAPRIEPPMLLEAPDSSIQQVTSIDTSNDHETCVALGNTVMLPQDVADHAAETTTEFRGQAHYAGRPVVSAGCIHLSSVEVGCGGSEEGKPEEVSNLKAFACGEVYKNLFDRAFERAGDVYERQLSEFLDHPAWSSPAPPIQLLASPERYSPIILPDFNEKEYATLLADEGNINTAVAEARIGIEGTIDGD</sequence>
<dbReference type="EMBL" id="BJWL01000243">
    <property type="protein sequence ID" value="GFS36149.1"/>
    <property type="molecule type" value="Genomic_DNA"/>
</dbReference>
<gene>
    <name evidence="1" type="ORF">Acr_00g0044370</name>
</gene>
<dbReference type="Proteomes" id="UP000585474">
    <property type="component" value="Unassembled WGS sequence"/>
</dbReference>
<organism evidence="1 2">
    <name type="scientific">Actinidia rufa</name>
    <dbReference type="NCBI Taxonomy" id="165716"/>
    <lineage>
        <taxon>Eukaryota</taxon>
        <taxon>Viridiplantae</taxon>
        <taxon>Streptophyta</taxon>
        <taxon>Embryophyta</taxon>
        <taxon>Tracheophyta</taxon>
        <taxon>Spermatophyta</taxon>
        <taxon>Magnoliopsida</taxon>
        <taxon>eudicotyledons</taxon>
        <taxon>Gunneridae</taxon>
        <taxon>Pentapetalae</taxon>
        <taxon>asterids</taxon>
        <taxon>Ericales</taxon>
        <taxon>Actinidiaceae</taxon>
        <taxon>Actinidia</taxon>
    </lineage>
</organism>
<dbReference type="AlphaFoldDB" id="A0A7J0DJ22"/>
<keyword evidence="2" id="KW-1185">Reference proteome</keyword>
<accession>A0A7J0DJ22</accession>
<reference evidence="2" key="1">
    <citation type="submission" date="2019-07" db="EMBL/GenBank/DDBJ databases">
        <title>De Novo Assembly of kiwifruit Actinidia rufa.</title>
        <authorList>
            <person name="Sugita-Konishi S."/>
            <person name="Sato K."/>
            <person name="Mori E."/>
            <person name="Abe Y."/>
            <person name="Kisaki G."/>
            <person name="Hamano K."/>
            <person name="Suezawa K."/>
            <person name="Otani M."/>
            <person name="Fukuda T."/>
            <person name="Manabe T."/>
            <person name="Gomi K."/>
            <person name="Tabuchi M."/>
            <person name="Akimitsu K."/>
            <person name="Kataoka I."/>
        </authorList>
    </citation>
    <scope>NUCLEOTIDE SEQUENCE [LARGE SCALE GENOMIC DNA]</scope>
    <source>
        <strain evidence="2">cv. Fuchu</strain>
    </source>
</reference>
<protein>
    <submittedName>
        <fullName evidence="1">Uncharacterized protein</fullName>
    </submittedName>
</protein>